<dbReference type="PROSITE" id="PS00658">
    <property type="entry name" value="FORK_HEAD_2"/>
    <property type="match status" value="1"/>
</dbReference>
<dbReference type="GO" id="GO:0000981">
    <property type="term" value="F:DNA-binding transcription factor activity, RNA polymerase II-specific"/>
    <property type="evidence" value="ECO:0007669"/>
    <property type="project" value="TreeGrafter"/>
</dbReference>
<evidence type="ECO:0000256" key="4">
    <source>
        <dbReference type="ARBA" id="ARBA00023242"/>
    </source>
</evidence>
<keyword evidence="1" id="KW-0805">Transcription regulation</keyword>
<feature type="non-terminal residue" evidence="8">
    <location>
        <position position="1"/>
    </location>
</feature>
<evidence type="ECO:0000256" key="1">
    <source>
        <dbReference type="ARBA" id="ARBA00023015"/>
    </source>
</evidence>
<dbReference type="Gene3D" id="1.10.10.10">
    <property type="entry name" value="Winged helix-like DNA-binding domain superfamily/Winged helix DNA-binding domain"/>
    <property type="match status" value="1"/>
</dbReference>
<dbReference type="eggNOG" id="KOG2294">
    <property type="taxonomic scope" value="Eukaryota"/>
</dbReference>
<dbReference type="SMART" id="SM00339">
    <property type="entry name" value="FH"/>
    <property type="match status" value="1"/>
</dbReference>
<feature type="region of interest" description="Disordered" evidence="6">
    <location>
        <begin position="1"/>
        <end position="21"/>
    </location>
</feature>
<dbReference type="InParanoid" id="W4KDJ1"/>
<dbReference type="RefSeq" id="XP_009543596.1">
    <property type="nucleotide sequence ID" value="XM_009545301.1"/>
</dbReference>
<dbReference type="InterPro" id="IPR030456">
    <property type="entry name" value="TF_fork_head_CS_2"/>
</dbReference>
<accession>W4KDJ1</accession>
<dbReference type="InterPro" id="IPR036390">
    <property type="entry name" value="WH_DNA-bd_sf"/>
</dbReference>
<evidence type="ECO:0000256" key="5">
    <source>
        <dbReference type="PROSITE-ProRule" id="PRU00089"/>
    </source>
</evidence>
<dbReference type="AlphaFoldDB" id="W4KDJ1"/>
<dbReference type="OrthoDB" id="5954824at2759"/>
<dbReference type="Pfam" id="PF00250">
    <property type="entry name" value="Forkhead"/>
    <property type="match status" value="1"/>
</dbReference>
<dbReference type="InterPro" id="IPR001766">
    <property type="entry name" value="Fork_head_dom"/>
</dbReference>
<evidence type="ECO:0000313" key="8">
    <source>
        <dbReference type="EMBL" id="ETW83858.1"/>
    </source>
</evidence>
<sequence length="296" mass="33138">PPHHPDMPPNSYYPEAPNDITGGLPINLDSLRDGPPGSKPFYPYSTLIRYAIKGSPNQKLLLEDIYYAIESRFPYFRTAPSGWKNSVRHNLSLNPCFEKVARPLTDRGKGSYWTVNDNVDPRTGVHRIRKKKPKGSGGRGRTSDDVEEYQPPDGQPQFDDPNAQYVPPPPMDHDGAGPSRVPPYPPYPFDPAAFPMIPPPPQGMRFPPPPIPSLPEDLEMDEHGNVDWHLAWVNELQQLQNVTAEQEKAGIDQEWYRMMLFRIRSAMLLPPLPPGDHLAGPPPMQPPPGEVSPDGQ</sequence>
<feature type="compositionally biased region" description="Pro residues" evidence="6">
    <location>
        <begin position="271"/>
        <end position="290"/>
    </location>
</feature>
<dbReference type="KEGG" id="hir:HETIRDRAFT_240562"/>
<dbReference type="GeneID" id="20668861"/>
<keyword evidence="4 5" id="KW-0539">Nucleus</keyword>
<feature type="non-terminal residue" evidence="8">
    <location>
        <position position="296"/>
    </location>
</feature>
<feature type="DNA-binding region" description="Fork-head" evidence="5">
    <location>
        <begin position="39"/>
        <end position="132"/>
    </location>
</feature>
<feature type="region of interest" description="Disordered" evidence="6">
    <location>
        <begin position="271"/>
        <end position="296"/>
    </location>
</feature>
<dbReference type="FunFam" id="1.10.10.10:FF:000135">
    <property type="entry name" value="forkhead box protein G1"/>
    <property type="match status" value="1"/>
</dbReference>
<feature type="region of interest" description="Disordered" evidence="6">
    <location>
        <begin position="115"/>
        <end position="186"/>
    </location>
</feature>
<comment type="subcellular location">
    <subcellularLocation>
        <location evidence="5">Nucleus</location>
    </subcellularLocation>
</comment>
<reference evidence="8 9" key="1">
    <citation type="journal article" date="2012" name="New Phytol.">
        <title>Insight into trade-off between wood decay and parasitism from the genome of a fungal forest pathogen.</title>
        <authorList>
            <person name="Olson A."/>
            <person name="Aerts A."/>
            <person name="Asiegbu F."/>
            <person name="Belbahri L."/>
            <person name="Bouzid O."/>
            <person name="Broberg A."/>
            <person name="Canback B."/>
            <person name="Coutinho P.M."/>
            <person name="Cullen D."/>
            <person name="Dalman K."/>
            <person name="Deflorio G."/>
            <person name="van Diepen L.T."/>
            <person name="Dunand C."/>
            <person name="Duplessis S."/>
            <person name="Durling M."/>
            <person name="Gonthier P."/>
            <person name="Grimwood J."/>
            <person name="Fossdal C.G."/>
            <person name="Hansson D."/>
            <person name="Henrissat B."/>
            <person name="Hietala A."/>
            <person name="Himmelstrand K."/>
            <person name="Hoffmeister D."/>
            <person name="Hogberg N."/>
            <person name="James T.Y."/>
            <person name="Karlsson M."/>
            <person name="Kohler A."/>
            <person name="Kues U."/>
            <person name="Lee Y.H."/>
            <person name="Lin Y.C."/>
            <person name="Lind M."/>
            <person name="Lindquist E."/>
            <person name="Lombard V."/>
            <person name="Lucas S."/>
            <person name="Lunden K."/>
            <person name="Morin E."/>
            <person name="Murat C."/>
            <person name="Park J."/>
            <person name="Raffaello T."/>
            <person name="Rouze P."/>
            <person name="Salamov A."/>
            <person name="Schmutz J."/>
            <person name="Solheim H."/>
            <person name="Stahlberg J."/>
            <person name="Velez H."/>
            <person name="de Vries R.P."/>
            <person name="Wiebenga A."/>
            <person name="Woodward S."/>
            <person name="Yakovlev I."/>
            <person name="Garbelotto M."/>
            <person name="Martin F."/>
            <person name="Grigoriev I.V."/>
            <person name="Stenlid J."/>
        </authorList>
    </citation>
    <scope>NUCLEOTIDE SEQUENCE [LARGE SCALE GENOMIC DNA]</scope>
    <source>
        <strain evidence="8 9">TC 32-1</strain>
    </source>
</reference>
<evidence type="ECO:0000259" key="7">
    <source>
        <dbReference type="PROSITE" id="PS50039"/>
    </source>
</evidence>
<name>W4KDJ1_HETIT</name>
<dbReference type="GO" id="GO:0000978">
    <property type="term" value="F:RNA polymerase II cis-regulatory region sequence-specific DNA binding"/>
    <property type="evidence" value="ECO:0007669"/>
    <property type="project" value="TreeGrafter"/>
</dbReference>
<dbReference type="STRING" id="747525.W4KDJ1"/>
<dbReference type="EMBL" id="KI925456">
    <property type="protein sequence ID" value="ETW83858.1"/>
    <property type="molecule type" value="Genomic_DNA"/>
</dbReference>
<dbReference type="PANTHER" id="PTHR46078:SF2">
    <property type="entry name" value="FORK-HEAD DOMAIN-CONTAINING PROTEIN"/>
    <property type="match status" value="1"/>
</dbReference>
<dbReference type="HOGENOM" id="CLU_043549_0_0_1"/>
<evidence type="ECO:0000256" key="2">
    <source>
        <dbReference type="ARBA" id="ARBA00023125"/>
    </source>
</evidence>
<evidence type="ECO:0000256" key="6">
    <source>
        <dbReference type="SAM" id="MobiDB-lite"/>
    </source>
</evidence>
<dbReference type="PANTHER" id="PTHR46078">
    <property type="entry name" value="FORKHEAD BOX PROTEIN J2 FAMILY MEMBER"/>
    <property type="match status" value="1"/>
</dbReference>
<dbReference type="InterPro" id="IPR045912">
    <property type="entry name" value="FOXJ2/3-like"/>
</dbReference>
<dbReference type="Proteomes" id="UP000030671">
    <property type="component" value="Unassembled WGS sequence"/>
</dbReference>
<protein>
    <recommendedName>
        <fullName evidence="7">Fork-head domain-containing protein</fullName>
    </recommendedName>
</protein>
<dbReference type="GO" id="GO:0005634">
    <property type="term" value="C:nucleus"/>
    <property type="evidence" value="ECO:0007669"/>
    <property type="project" value="UniProtKB-SubCell"/>
</dbReference>
<keyword evidence="3" id="KW-0804">Transcription</keyword>
<feature type="domain" description="Fork-head" evidence="7">
    <location>
        <begin position="39"/>
        <end position="132"/>
    </location>
</feature>
<dbReference type="CDD" id="cd00059">
    <property type="entry name" value="FH_FOX"/>
    <property type="match status" value="1"/>
</dbReference>
<organism evidence="8 9">
    <name type="scientific">Heterobasidion irregulare (strain TC 32-1)</name>
    <dbReference type="NCBI Taxonomy" id="747525"/>
    <lineage>
        <taxon>Eukaryota</taxon>
        <taxon>Fungi</taxon>
        <taxon>Dikarya</taxon>
        <taxon>Basidiomycota</taxon>
        <taxon>Agaricomycotina</taxon>
        <taxon>Agaricomycetes</taxon>
        <taxon>Russulales</taxon>
        <taxon>Bondarzewiaceae</taxon>
        <taxon>Heterobasidion</taxon>
        <taxon>Heterobasidion annosum species complex</taxon>
    </lineage>
</organism>
<keyword evidence="9" id="KW-1185">Reference proteome</keyword>
<evidence type="ECO:0000313" key="9">
    <source>
        <dbReference type="Proteomes" id="UP000030671"/>
    </source>
</evidence>
<gene>
    <name evidence="8" type="ORF">HETIRDRAFT_240562</name>
</gene>
<dbReference type="PROSITE" id="PS50039">
    <property type="entry name" value="FORK_HEAD_3"/>
    <property type="match status" value="1"/>
</dbReference>
<dbReference type="SUPFAM" id="SSF46785">
    <property type="entry name" value="Winged helix' DNA-binding domain"/>
    <property type="match status" value="1"/>
</dbReference>
<proteinExistence type="predicted"/>
<feature type="compositionally biased region" description="Low complexity" evidence="6">
    <location>
        <begin position="151"/>
        <end position="161"/>
    </location>
</feature>
<dbReference type="PRINTS" id="PR00053">
    <property type="entry name" value="FORKHEAD"/>
</dbReference>
<keyword evidence="2 5" id="KW-0238">DNA-binding</keyword>
<feature type="compositionally biased region" description="Basic residues" evidence="6">
    <location>
        <begin position="124"/>
        <end position="134"/>
    </location>
</feature>
<evidence type="ECO:0000256" key="3">
    <source>
        <dbReference type="ARBA" id="ARBA00023163"/>
    </source>
</evidence>
<dbReference type="InterPro" id="IPR036388">
    <property type="entry name" value="WH-like_DNA-bd_sf"/>
</dbReference>